<feature type="region of interest" description="Disordered" evidence="1">
    <location>
        <begin position="506"/>
        <end position="533"/>
    </location>
</feature>
<evidence type="ECO:0000256" key="2">
    <source>
        <dbReference type="SAM" id="Phobius"/>
    </source>
</evidence>
<evidence type="ECO:0008006" key="5">
    <source>
        <dbReference type="Google" id="ProtNLM"/>
    </source>
</evidence>
<keyword evidence="2" id="KW-1133">Transmembrane helix</keyword>
<evidence type="ECO:0000256" key="1">
    <source>
        <dbReference type="SAM" id="MobiDB-lite"/>
    </source>
</evidence>
<reference evidence="3 4" key="1">
    <citation type="submission" date="2024-02" db="EMBL/GenBank/DDBJ databases">
        <authorList>
            <person name="Chen Y."/>
            <person name="Shah S."/>
            <person name="Dougan E. K."/>
            <person name="Thang M."/>
            <person name="Chan C."/>
        </authorList>
    </citation>
    <scope>NUCLEOTIDE SEQUENCE [LARGE SCALE GENOMIC DNA]</scope>
</reference>
<feature type="transmembrane region" description="Helical" evidence="2">
    <location>
        <begin position="176"/>
        <end position="196"/>
    </location>
</feature>
<feature type="transmembrane region" description="Helical" evidence="2">
    <location>
        <begin position="689"/>
        <end position="706"/>
    </location>
</feature>
<keyword evidence="4" id="KW-1185">Reference proteome</keyword>
<feature type="transmembrane region" description="Helical" evidence="2">
    <location>
        <begin position="1084"/>
        <end position="1102"/>
    </location>
</feature>
<keyword evidence="2" id="KW-0472">Membrane</keyword>
<gene>
    <name evidence="3" type="ORF">CCMP2556_LOCUS43469</name>
</gene>
<feature type="transmembrane region" description="Helical" evidence="2">
    <location>
        <begin position="1180"/>
        <end position="1200"/>
    </location>
</feature>
<feature type="transmembrane region" description="Helical" evidence="2">
    <location>
        <begin position="208"/>
        <end position="226"/>
    </location>
</feature>
<comment type="caution">
    <text evidence="3">The sequence shown here is derived from an EMBL/GenBank/DDBJ whole genome shotgun (WGS) entry which is preliminary data.</text>
</comment>
<feature type="compositionally biased region" description="Low complexity" evidence="1">
    <location>
        <begin position="510"/>
        <end position="527"/>
    </location>
</feature>
<feature type="transmembrane region" description="Helical" evidence="2">
    <location>
        <begin position="726"/>
        <end position="746"/>
    </location>
</feature>
<evidence type="ECO:0000313" key="3">
    <source>
        <dbReference type="EMBL" id="CAK9090460.1"/>
    </source>
</evidence>
<dbReference type="EMBL" id="CAXAMN010024851">
    <property type="protein sequence ID" value="CAK9090460.1"/>
    <property type="molecule type" value="Genomic_DNA"/>
</dbReference>
<evidence type="ECO:0000313" key="4">
    <source>
        <dbReference type="Proteomes" id="UP001642484"/>
    </source>
</evidence>
<feature type="transmembrane region" description="Helical" evidence="2">
    <location>
        <begin position="1221"/>
        <end position="1241"/>
    </location>
</feature>
<protein>
    <recommendedName>
        <fullName evidence="5">Piezo non-specific cation channel R-Ras-binding domain-containing protein</fullName>
    </recommendedName>
</protein>
<keyword evidence="2" id="KW-0812">Transmembrane</keyword>
<feature type="transmembrane region" description="Helical" evidence="2">
    <location>
        <begin position="1142"/>
        <end position="1160"/>
    </location>
</feature>
<feature type="transmembrane region" description="Helical" evidence="2">
    <location>
        <begin position="1114"/>
        <end position="1130"/>
    </location>
</feature>
<feature type="transmembrane region" description="Helical" evidence="2">
    <location>
        <begin position="619"/>
        <end position="635"/>
    </location>
</feature>
<organism evidence="3 4">
    <name type="scientific">Durusdinium trenchii</name>
    <dbReference type="NCBI Taxonomy" id="1381693"/>
    <lineage>
        <taxon>Eukaryota</taxon>
        <taxon>Sar</taxon>
        <taxon>Alveolata</taxon>
        <taxon>Dinophyceae</taxon>
        <taxon>Suessiales</taxon>
        <taxon>Symbiodiniaceae</taxon>
        <taxon>Durusdinium</taxon>
    </lineage>
</organism>
<feature type="region of interest" description="Disordered" evidence="1">
    <location>
        <begin position="1509"/>
        <end position="1551"/>
    </location>
</feature>
<proteinExistence type="predicted"/>
<accession>A0ABP0QSP3</accession>
<name>A0ABP0QSP3_9DINO</name>
<dbReference type="Proteomes" id="UP001642484">
    <property type="component" value="Unassembled WGS sequence"/>
</dbReference>
<sequence length="1551" mass="171460">MEQETLFHVGAVIIEAAVLLRLSLWLSSFGLHGLRSSVEKLRAWWGRRANVTEARQMEQQTALELDVLRCRVTCQMWNVLLALALLRFVSGQVLAALRLPRLFPEFDVSFFFLAVVGLTLNCKPSLITPKSLDAWHVVTHVIWNASILVAREIDVRDVILFTFATRFMFLVLAKRTWCFLLCALVTCSNMGFMALRQGEARLADGQDSLFVILYALLPGLVAIVFARKLLEENATLKLDLKSRQVELGAVSSLLTVCYDAVVEVDDSLSLTDDSRQLSTMLLHSAPSGKGLAGRSLLDFFAKEDHTRISEQFQSSIASESTSVMALNADMLDSDQNHVKVELFHAQFQNLANKRSFLLGVREIQGGETVDPMTKASPSVDSCPAIGTPGALSVVFDVPSFEILVLSEDLEMLCQSCLGKTPENVVEISSVSKRKEFAGVLQTMTNHSFHSADADAGHAKEQTFTFNLLGAGEVTASFLAEYDMLLDTMVGTVKILSEVSAQPLKNVPNKSMMSRTSSRGSRASSGSAERPRKAPLMAKVPKKKVDHLKASLRDACRVPDFFCFVAYSAVYALEVVEELDGLRCRMTKRVWDLALAICTVRLVNGQLLDLFGSSRPAPQFDLAFFFLGSVGLVLNFKPGLISPRTLDAWYVGSSLIWTLTLLPASRVDVRDFMVVVFPGRFVFGMLAKRWWCFALCHLALLIQTLRMGTLQEQNVMTVITEAGVIKVSSVEVILAVYFVMFIAVFVARRMLQDNAKLILDLKGRTVELGAVSSLLSVCYDAVVEVDDSLSLTDDSRQLSNMLLHSVPSGKGLAGRSLLDFFAKEDHTRISEQFQSSIASESTAVMGLNADMLDSDQNHVKVELFHAQFQNLANKTSFLVGVREIQGGETAEPISPASPSVASCPAIGARGAFWVVFDIPSFDILVLSEDLERLCQSCLDKTPESIVDISSASSRYGFCDQLQLLANRSLNLPESEERQEQTFTLDLLGMGEVIASFLTEYDPLLETTVGIVNLQAGQVEEESEHGGRGVWFGRRVYEGRRQGQGDEESREGAAKFQEWWSWWREQLDPQAAEQLDLWRCRMTRRLWNLYLAIGLLRIIAAQVRGLQGLPRVMPEYDLAIFYMALVGLLVNSKPGLVTPKSLDAWYVGTCLLWYVALIPARYANVMVVMAFSFAGRFLFGALVKRVWCFLLCTFIGLVQLLWMARLQRQHPTDEAGPIVNVNIVLLITYLMMLAGVSAFRWLLLENAKLKHDLQGRTVELGAISSLLAVCYDAVVEVDETLQLMEDSRQLSSMLLHSGSKGLAGRSLLDFCAKEDHARISQLFQSSIASESTSVMALNADMLDSDQNHVKVEMFHAQFQNLANKRSFLVGVREIQAGEALGPMLPERSPSSAMRSSGATFVVFDVITFDILVLSHDLKDQCQNCLGRTPENILEISSGPSRRMFQSTLQSATNRSLNLPDTGEQKLLFSLVGTGEVTASLVAEYDAVLDTHVGTLDIQLRRPGRLTEVRVLQHDQASSRRSSSRRSSRSSRGSPAHLPGTSGSIGALHSTMAL</sequence>